<comment type="cofactor">
    <cofactor evidence="5 7">
        <name>Mn(2+)</name>
        <dbReference type="ChEBI" id="CHEBI:29035"/>
    </cofactor>
    <text evidence="5 7">Binds 2 manganese ions per subunit.</text>
</comment>
<organism evidence="9 10">
    <name type="scientific">Runella defluvii</name>
    <dbReference type="NCBI Taxonomy" id="370973"/>
    <lineage>
        <taxon>Bacteria</taxon>
        <taxon>Pseudomonadati</taxon>
        <taxon>Bacteroidota</taxon>
        <taxon>Cytophagia</taxon>
        <taxon>Cytophagales</taxon>
        <taxon>Spirosomataceae</taxon>
        <taxon>Runella</taxon>
    </lineage>
</organism>
<keyword evidence="3 5" id="KW-0369">Histidine metabolism</keyword>
<dbReference type="PANTHER" id="PTHR11358">
    <property type="entry name" value="ARGINASE/AGMATINASE"/>
    <property type="match status" value="1"/>
</dbReference>
<dbReference type="InterPro" id="IPR006035">
    <property type="entry name" value="Ureohydrolase"/>
</dbReference>
<dbReference type="PANTHER" id="PTHR11358:SF35">
    <property type="entry name" value="FORMIMIDOYLGLUTAMASE"/>
    <property type="match status" value="1"/>
</dbReference>
<dbReference type="EMBL" id="JACIBY010000032">
    <property type="protein sequence ID" value="MBB3842285.1"/>
    <property type="molecule type" value="Genomic_DNA"/>
</dbReference>
<comment type="function">
    <text evidence="5">Catalyzes the conversion of N-formimidoyl-L-glutamate to L-glutamate and formamide.</text>
</comment>
<accession>A0A7W5ZRE5</accession>
<dbReference type="GO" id="GO:0019557">
    <property type="term" value="P:L-histidine catabolic process to glutamate and formate"/>
    <property type="evidence" value="ECO:0007669"/>
    <property type="project" value="UniProtKB-UniPathway"/>
</dbReference>
<feature type="binding site" evidence="5 7">
    <location>
        <position position="125"/>
    </location>
    <ligand>
        <name>Mn(2+)</name>
        <dbReference type="ChEBI" id="CHEBI:29035"/>
        <label>1</label>
    </ligand>
</feature>
<dbReference type="NCBIfam" id="TIGR01227">
    <property type="entry name" value="hutG"/>
    <property type="match status" value="1"/>
</dbReference>
<evidence type="ECO:0000256" key="3">
    <source>
        <dbReference type="ARBA" id="ARBA00022808"/>
    </source>
</evidence>
<feature type="binding site" evidence="5">
    <location>
        <position position="240"/>
    </location>
    <ligand>
        <name>Mn(2+)</name>
        <dbReference type="ChEBI" id="CHEBI:29035"/>
        <label>2</label>
    </ligand>
</feature>
<dbReference type="GO" id="GO:0008783">
    <property type="term" value="F:agmatinase activity"/>
    <property type="evidence" value="ECO:0007669"/>
    <property type="project" value="TreeGrafter"/>
</dbReference>
<comment type="similarity">
    <text evidence="5 8">Belongs to the arginase family.</text>
</comment>
<dbReference type="Proteomes" id="UP000541352">
    <property type="component" value="Unassembled WGS sequence"/>
</dbReference>
<dbReference type="GO" id="GO:0019556">
    <property type="term" value="P:L-histidine catabolic process to glutamate and formamide"/>
    <property type="evidence" value="ECO:0007669"/>
    <property type="project" value="UniProtKB-UniRule"/>
</dbReference>
<keyword evidence="2 5" id="KW-0378">Hydrolase</keyword>
<sequence>MNLKNECWQGRNDGDAPDLWRWHQVVECTPLAELTARKAIAVLGFACDEGVRRNKGRLGASAAPSVLRSICANFPAHSLAKGALVDVGDCVCEGTQLEEAQNELADAVAQLVQLGYRPMVFGGGHEVMYGHFKGLRKAFPHQRIGIINFDAHFDIREPDPAVGASSGTGFWQLAQEESDFHYLALGIQTNSNTQRLFATAKRYGVKYLLADDFYPENLILILHTIATFMARVDKVYLTICMDVFAAPYAPGVSALAYNGLVPDRTFRQALQAIVSSPKFVSADIAELNPRLDIDNRTARLAGSLVFEMVNAGVK</sequence>
<feature type="binding site" evidence="5">
    <location>
        <position position="242"/>
    </location>
    <ligand>
        <name>Mn(2+)</name>
        <dbReference type="ChEBI" id="CHEBI:29035"/>
        <label>2</label>
    </ligand>
</feature>
<proteinExistence type="inferred from homology"/>
<evidence type="ECO:0000256" key="7">
    <source>
        <dbReference type="PIRSR" id="PIRSR036979-1"/>
    </source>
</evidence>
<feature type="binding site" evidence="5 7">
    <location>
        <position position="154"/>
    </location>
    <ligand>
        <name>Mn(2+)</name>
        <dbReference type="ChEBI" id="CHEBI:29035"/>
        <label>1</label>
    </ligand>
</feature>
<evidence type="ECO:0000313" key="9">
    <source>
        <dbReference type="EMBL" id="MBB3842285.1"/>
    </source>
</evidence>
<name>A0A7W5ZRE5_9BACT</name>
<dbReference type="Gene3D" id="3.40.800.10">
    <property type="entry name" value="Ureohydrolase domain"/>
    <property type="match status" value="1"/>
</dbReference>
<feature type="binding site" evidence="5 7">
    <location>
        <position position="240"/>
    </location>
    <ligand>
        <name>Mn(2+)</name>
        <dbReference type="ChEBI" id="CHEBI:29035"/>
        <label>1</label>
    </ligand>
</feature>
<comment type="catalytic activity">
    <reaction evidence="5">
        <text>N-formimidoyl-L-glutamate + H2O = formamide + L-glutamate</text>
        <dbReference type="Rhea" id="RHEA:22492"/>
        <dbReference type="ChEBI" id="CHEBI:15377"/>
        <dbReference type="ChEBI" id="CHEBI:16397"/>
        <dbReference type="ChEBI" id="CHEBI:29985"/>
        <dbReference type="ChEBI" id="CHEBI:58928"/>
        <dbReference type="EC" id="3.5.3.8"/>
    </reaction>
</comment>
<feature type="binding site" evidence="5">
    <location>
        <position position="150"/>
    </location>
    <ligand>
        <name>Mn(2+)</name>
        <dbReference type="ChEBI" id="CHEBI:29035"/>
        <label>2</label>
    </ligand>
</feature>
<dbReference type="GO" id="GO:0033389">
    <property type="term" value="P:putrescine biosynthetic process from arginine, via agmatine"/>
    <property type="evidence" value="ECO:0007669"/>
    <property type="project" value="TreeGrafter"/>
</dbReference>
<feature type="binding site" evidence="5 7">
    <location>
        <position position="150"/>
    </location>
    <ligand>
        <name>Mn(2+)</name>
        <dbReference type="ChEBI" id="CHEBI:29035"/>
        <label>1</label>
    </ligand>
</feature>
<dbReference type="EC" id="3.5.3.8" evidence="5 6"/>
<dbReference type="HAMAP" id="MF_00737">
    <property type="entry name" value="Formimidoylglutam"/>
    <property type="match status" value="1"/>
</dbReference>
<protein>
    <recommendedName>
        <fullName evidence="5 6">Formimidoylglutamase</fullName>
        <ecNumber evidence="5 6">3.5.3.8</ecNumber>
    </recommendedName>
    <alternativeName>
        <fullName evidence="5">Formiminoglutamase</fullName>
    </alternativeName>
    <alternativeName>
        <fullName evidence="5">Formiminoglutamate hydrolase</fullName>
    </alternativeName>
</protein>
<dbReference type="InterPro" id="IPR005923">
    <property type="entry name" value="HutG"/>
</dbReference>
<dbReference type="UniPathway" id="UPA00379">
    <property type="reaction ID" value="UER00552"/>
</dbReference>
<dbReference type="SUPFAM" id="SSF52768">
    <property type="entry name" value="Arginase/deacetylase"/>
    <property type="match status" value="1"/>
</dbReference>
<comment type="pathway">
    <text evidence="5">Amino-acid degradation; L-histidine degradation into L-glutamate; L-glutamate from N-formimidoyl-L-glutamate (hydrolase route): step 1/1.</text>
</comment>
<dbReference type="PIRSF" id="PIRSF036979">
    <property type="entry name" value="Arginase"/>
    <property type="match status" value="1"/>
</dbReference>
<comment type="caution">
    <text evidence="9">The sequence shown here is derived from an EMBL/GenBank/DDBJ whole genome shotgun (WGS) entry which is preliminary data.</text>
</comment>
<gene>
    <name evidence="5" type="primary">hutG</name>
    <name evidence="9" type="ORF">FHS57_006316</name>
</gene>
<evidence type="ECO:0000256" key="5">
    <source>
        <dbReference type="HAMAP-Rule" id="MF_00737"/>
    </source>
</evidence>
<feature type="binding site" evidence="7">
    <location>
        <position position="242"/>
    </location>
    <ligand>
        <name>Mn(2+)</name>
        <dbReference type="ChEBI" id="CHEBI:29035"/>
        <label>1</label>
    </ligand>
</feature>
<keyword evidence="1 5" id="KW-0479">Metal-binding</keyword>
<dbReference type="PROSITE" id="PS51409">
    <property type="entry name" value="ARGINASE_2"/>
    <property type="match status" value="1"/>
</dbReference>
<dbReference type="GO" id="GO:0030145">
    <property type="term" value="F:manganese ion binding"/>
    <property type="evidence" value="ECO:0007669"/>
    <property type="project" value="UniProtKB-UniRule"/>
</dbReference>
<evidence type="ECO:0000256" key="8">
    <source>
        <dbReference type="PROSITE-ProRule" id="PRU00742"/>
    </source>
</evidence>
<reference evidence="9 10" key="1">
    <citation type="submission" date="2020-08" db="EMBL/GenBank/DDBJ databases">
        <title>Genomic Encyclopedia of Type Strains, Phase IV (KMG-IV): sequencing the most valuable type-strain genomes for metagenomic binning, comparative biology and taxonomic classification.</title>
        <authorList>
            <person name="Goeker M."/>
        </authorList>
    </citation>
    <scope>NUCLEOTIDE SEQUENCE [LARGE SCALE GENOMIC DNA]</scope>
    <source>
        <strain evidence="9 10">DSM 17976</strain>
    </source>
</reference>
<evidence type="ECO:0000256" key="1">
    <source>
        <dbReference type="ARBA" id="ARBA00022723"/>
    </source>
</evidence>
<dbReference type="AlphaFoldDB" id="A0A7W5ZRE5"/>
<evidence type="ECO:0000313" key="10">
    <source>
        <dbReference type="Proteomes" id="UP000541352"/>
    </source>
</evidence>
<keyword evidence="10" id="KW-1185">Reference proteome</keyword>
<dbReference type="InterPro" id="IPR023696">
    <property type="entry name" value="Ureohydrolase_dom_sf"/>
</dbReference>
<evidence type="ECO:0000256" key="6">
    <source>
        <dbReference type="NCBIfam" id="TIGR01227"/>
    </source>
</evidence>
<feature type="binding site" evidence="5">
    <location>
        <position position="152"/>
    </location>
    <ligand>
        <name>Mn(2+)</name>
        <dbReference type="ChEBI" id="CHEBI:29035"/>
        <label>2</label>
    </ligand>
</feature>
<evidence type="ECO:0000256" key="2">
    <source>
        <dbReference type="ARBA" id="ARBA00022801"/>
    </source>
</evidence>
<dbReference type="GO" id="GO:0050415">
    <property type="term" value="F:formimidoylglutamase activity"/>
    <property type="evidence" value="ECO:0007669"/>
    <property type="project" value="UniProtKB-UniRule"/>
</dbReference>
<dbReference type="Pfam" id="PF00491">
    <property type="entry name" value="Arginase"/>
    <property type="match status" value="1"/>
</dbReference>
<feature type="binding site" evidence="7">
    <location>
        <position position="152"/>
    </location>
    <ligand>
        <name>Mn(2+)</name>
        <dbReference type="ChEBI" id="CHEBI:29035"/>
        <label>1</label>
    </ligand>
</feature>
<evidence type="ECO:0000256" key="4">
    <source>
        <dbReference type="ARBA" id="ARBA00023211"/>
    </source>
</evidence>
<dbReference type="CDD" id="cd09988">
    <property type="entry name" value="Formimidoylglutamase"/>
    <property type="match status" value="1"/>
</dbReference>
<dbReference type="RefSeq" id="WP_183980548.1">
    <property type="nucleotide sequence ID" value="NZ_JACIBY010000032.1"/>
</dbReference>
<keyword evidence="4 5" id="KW-0464">Manganese</keyword>